<keyword evidence="2" id="KW-1185">Reference proteome</keyword>
<reference evidence="1 2" key="1">
    <citation type="submission" date="2016-03" db="EMBL/GenBank/DDBJ databases">
        <title>EvidentialGene: Evidence-directed Construction of Genes on Genomes.</title>
        <authorList>
            <person name="Gilbert D.G."/>
            <person name="Choi J.-H."/>
            <person name="Mockaitis K."/>
            <person name="Colbourne J."/>
            <person name="Pfrender M."/>
        </authorList>
    </citation>
    <scope>NUCLEOTIDE SEQUENCE [LARGE SCALE GENOMIC DNA]</scope>
    <source>
        <strain evidence="1 2">Xinb3</strain>
        <tissue evidence="1">Complete organism</tissue>
    </source>
</reference>
<dbReference type="EMBL" id="LRGB01000996">
    <property type="protein sequence ID" value="KZS14232.1"/>
    <property type="molecule type" value="Genomic_DNA"/>
</dbReference>
<evidence type="ECO:0000313" key="1">
    <source>
        <dbReference type="EMBL" id="KZS14232.1"/>
    </source>
</evidence>
<accession>A0A162CCR8</accession>
<proteinExistence type="predicted"/>
<comment type="caution">
    <text evidence="1">The sequence shown here is derived from an EMBL/GenBank/DDBJ whole genome shotgun (WGS) entry which is preliminary data.</text>
</comment>
<sequence>MGARQDWMTSPRAVFVIMHLGPQSFFKGWLTRSSHTTLTQDLSKHSSPGNKGRAKQTTTTNMIMNCVCARALLDPILSGDQSSSFNPTIFIFM</sequence>
<dbReference type="Proteomes" id="UP000076858">
    <property type="component" value="Unassembled WGS sequence"/>
</dbReference>
<organism evidence="1 2">
    <name type="scientific">Daphnia magna</name>
    <dbReference type="NCBI Taxonomy" id="35525"/>
    <lineage>
        <taxon>Eukaryota</taxon>
        <taxon>Metazoa</taxon>
        <taxon>Ecdysozoa</taxon>
        <taxon>Arthropoda</taxon>
        <taxon>Crustacea</taxon>
        <taxon>Branchiopoda</taxon>
        <taxon>Diplostraca</taxon>
        <taxon>Cladocera</taxon>
        <taxon>Anomopoda</taxon>
        <taxon>Daphniidae</taxon>
        <taxon>Daphnia</taxon>
    </lineage>
</organism>
<protein>
    <submittedName>
        <fullName evidence="1">Uncharacterized protein</fullName>
    </submittedName>
</protein>
<dbReference type="AlphaFoldDB" id="A0A162CCR8"/>
<evidence type="ECO:0000313" key="2">
    <source>
        <dbReference type="Proteomes" id="UP000076858"/>
    </source>
</evidence>
<name>A0A162CCR8_9CRUS</name>
<gene>
    <name evidence="1" type="ORF">APZ42_020429</name>
</gene>